<protein>
    <recommendedName>
        <fullName evidence="7">Cytochrome C biogenesis protein transmembrane domain-containing protein</fullName>
    </recommendedName>
</protein>
<evidence type="ECO:0000256" key="6">
    <source>
        <dbReference type="SAM" id="Phobius"/>
    </source>
</evidence>
<evidence type="ECO:0000256" key="2">
    <source>
        <dbReference type="ARBA" id="ARBA00006143"/>
    </source>
</evidence>
<dbReference type="GO" id="GO:0017004">
    <property type="term" value="P:cytochrome complex assembly"/>
    <property type="evidence" value="ECO:0007669"/>
    <property type="project" value="InterPro"/>
</dbReference>
<keyword evidence="3 6" id="KW-0812">Transmembrane</keyword>
<dbReference type="GO" id="GO:0016020">
    <property type="term" value="C:membrane"/>
    <property type="evidence" value="ECO:0007669"/>
    <property type="project" value="UniProtKB-SubCell"/>
</dbReference>
<dbReference type="Proteomes" id="UP000094764">
    <property type="component" value="Unassembled WGS sequence"/>
</dbReference>
<comment type="caution">
    <text evidence="8">The sequence shown here is derived from an EMBL/GenBank/DDBJ whole genome shotgun (WGS) entry which is preliminary data.</text>
</comment>
<feature type="transmembrane region" description="Helical" evidence="6">
    <location>
        <begin position="158"/>
        <end position="178"/>
    </location>
</feature>
<dbReference type="Pfam" id="PF02683">
    <property type="entry name" value="DsbD_TM"/>
    <property type="match status" value="1"/>
</dbReference>
<sequence>MFSFILFLEGVLTFISPCILPLLPVYITYFLGSNNEKSKIDSLMRIFSFIGGFSFIFIVMGMLASYINQYLILYRTEIQLVTGILVIFAGLKMTELIRLPNLPRLLPSIQHSGKIASRFSLFLFGVIFAIGWSPCLGTFLGTALLIASQHGTVLMGGWLLFIYSMGLALPFILCTLFIDSFKGVFAAIKKNYKLINLISGLLLIVVGIFMMTGWINYLQLFVPR</sequence>
<organism evidence="8 9">
    <name type="scientific">Enterococcus quebecensis</name>
    <dbReference type="NCBI Taxonomy" id="903983"/>
    <lineage>
        <taxon>Bacteria</taxon>
        <taxon>Bacillati</taxon>
        <taxon>Bacillota</taxon>
        <taxon>Bacilli</taxon>
        <taxon>Lactobacillales</taxon>
        <taxon>Enterococcaceae</taxon>
        <taxon>Enterococcus</taxon>
    </lineage>
</organism>
<evidence type="ECO:0000256" key="5">
    <source>
        <dbReference type="ARBA" id="ARBA00023136"/>
    </source>
</evidence>
<evidence type="ECO:0000313" key="9">
    <source>
        <dbReference type="Proteomes" id="UP000094764"/>
    </source>
</evidence>
<dbReference type="OrthoDB" id="9803065at2"/>
<feature type="transmembrane region" description="Helical" evidence="6">
    <location>
        <begin position="194"/>
        <end position="215"/>
    </location>
</feature>
<keyword evidence="9" id="KW-1185">Reference proteome</keyword>
<dbReference type="RefSeq" id="WP_069633740.1">
    <property type="nucleotide sequence ID" value="NZ_JXKZ01000001.1"/>
</dbReference>
<evidence type="ECO:0000313" key="8">
    <source>
        <dbReference type="EMBL" id="OEG19400.1"/>
    </source>
</evidence>
<dbReference type="InterPro" id="IPR003834">
    <property type="entry name" value="Cyt_c_assmbl_TM_dom"/>
</dbReference>
<comment type="similarity">
    <text evidence="2">Belongs to the DsbD family.</text>
</comment>
<keyword evidence="4 6" id="KW-1133">Transmembrane helix</keyword>
<evidence type="ECO:0000256" key="3">
    <source>
        <dbReference type="ARBA" id="ARBA00022692"/>
    </source>
</evidence>
<dbReference type="EMBL" id="MIKB01000001">
    <property type="protein sequence ID" value="OEG19400.1"/>
    <property type="molecule type" value="Genomic_DNA"/>
</dbReference>
<reference evidence="9" key="1">
    <citation type="submission" date="2016-09" db="EMBL/GenBank/DDBJ databases">
        <authorList>
            <person name="Gulvik C.A."/>
        </authorList>
    </citation>
    <scope>NUCLEOTIDE SEQUENCE [LARGE SCALE GENOMIC DNA]</scope>
    <source>
        <strain evidence="9">LMG 26306</strain>
    </source>
</reference>
<keyword evidence="5 6" id="KW-0472">Membrane</keyword>
<comment type="subcellular location">
    <subcellularLocation>
        <location evidence="1">Membrane</location>
        <topology evidence="1">Multi-pass membrane protein</topology>
    </subcellularLocation>
</comment>
<dbReference type="PANTHER" id="PTHR31272">
    <property type="entry name" value="CYTOCHROME C-TYPE BIOGENESIS PROTEIN HI_1454-RELATED"/>
    <property type="match status" value="1"/>
</dbReference>
<gene>
    <name evidence="8" type="ORF">BCR23_01555</name>
</gene>
<feature type="domain" description="Cytochrome C biogenesis protein transmembrane" evidence="7">
    <location>
        <begin position="5"/>
        <end position="211"/>
    </location>
</feature>
<evidence type="ECO:0000256" key="1">
    <source>
        <dbReference type="ARBA" id="ARBA00004141"/>
    </source>
</evidence>
<evidence type="ECO:0000256" key="4">
    <source>
        <dbReference type="ARBA" id="ARBA00022989"/>
    </source>
</evidence>
<name>A0A1E5H410_9ENTE</name>
<dbReference type="STRING" id="903983.BCR23_01555"/>
<feature type="transmembrane region" description="Helical" evidence="6">
    <location>
        <begin position="78"/>
        <end position="99"/>
    </location>
</feature>
<dbReference type="InterPro" id="IPR051790">
    <property type="entry name" value="Cytochrome_c-biogenesis_DsbD"/>
</dbReference>
<dbReference type="PANTHER" id="PTHR31272:SF4">
    <property type="entry name" value="CYTOCHROME C-TYPE BIOGENESIS PROTEIN HI_1454-RELATED"/>
    <property type="match status" value="1"/>
</dbReference>
<evidence type="ECO:0000259" key="7">
    <source>
        <dbReference type="Pfam" id="PF02683"/>
    </source>
</evidence>
<feature type="transmembrane region" description="Helical" evidence="6">
    <location>
        <begin position="43"/>
        <end position="66"/>
    </location>
</feature>
<feature type="transmembrane region" description="Helical" evidence="6">
    <location>
        <begin position="119"/>
        <end position="146"/>
    </location>
</feature>
<accession>A0A1E5H410</accession>
<feature type="transmembrane region" description="Helical" evidence="6">
    <location>
        <begin position="6"/>
        <end position="31"/>
    </location>
</feature>
<proteinExistence type="inferred from homology"/>
<dbReference type="AlphaFoldDB" id="A0A1E5H410"/>